<proteinExistence type="inferred from homology"/>
<dbReference type="EC" id="3.4.19.12" evidence="8"/>
<evidence type="ECO:0000256" key="6">
    <source>
        <dbReference type="ARBA" id="ARBA00022807"/>
    </source>
</evidence>
<comment type="similarity">
    <text evidence="2 7 8">Belongs to the peptidase C12 family.</text>
</comment>
<accession>A0AAJ0D554</accession>
<evidence type="ECO:0000313" key="10">
    <source>
        <dbReference type="EMBL" id="KAK3046069.1"/>
    </source>
</evidence>
<dbReference type="FunFam" id="3.40.532.10:FF:000006">
    <property type="entry name" value="Ubiquitin carboxyl-terminal hydrolase"/>
    <property type="match status" value="1"/>
</dbReference>
<evidence type="ECO:0000256" key="2">
    <source>
        <dbReference type="ARBA" id="ARBA00009326"/>
    </source>
</evidence>
<dbReference type="GO" id="GO:0005737">
    <property type="term" value="C:cytoplasm"/>
    <property type="evidence" value="ECO:0007669"/>
    <property type="project" value="TreeGrafter"/>
</dbReference>
<comment type="catalytic activity">
    <reaction evidence="1 8">
        <text>Thiol-dependent hydrolysis of ester, thioester, amide, peptide and isopeptide bonds formed by the C-terminal Gly of ubiquitin (a 76-residue protein attached to proteins as an intracellular targeting signal).</text>
        <dbReference type="EC" id="3.4.19.12"/>
    </reaction>
</comment>
<dbReference type="InterPro" id="IPR036959">
    <property type="entry name" value="Peptidase_C12_UCH_sf"/>
</dbReference>
<comment type="caution">
    <text evidence="10">The sequence shown here is derived from an EMBL/GenBank/DDBJ whole genome shotgun (WGS) entry which is preliminary data.</text>
</comment>
<sequence>MATPTPGVHIRPNGEKVFIPLENNPQLFASLVHRLGVSKKLSFHDVYSISDPDLLAFVPRPAHALIFISPGDVYHRVHGRDEAREITYDGKGDNENVVWFKQTIGNACGLIALLHAVCNGSAREFIEEGSLVDRLLKQALPLGVEERAKVLYDSKELEEAHMAFATQGDSAAPAAEDEPGLHFLAFVAGRDGHLYELEGGFNGPVDLGEMAEGEDCLSEKALQMGVGRFVEKAEGTVEMSVIALCEGE</sequence>
<dbReference type="PROSITE" id="PS52048">
    <property type="entry name" value="UCH_DOMAIN"/>
    <property type="match status" value="1"/>
</dbReference>
<name>A0AAJ0D554_9PEZI</name>
<keyword evidence="3 8" id="KW-0645">Protease</keyword>
<evidence type="ECO:0000256" key="5">
    <source>
        <dbReference type="ARBA" id="ARBA00022801"/>
    </source>
</evidence>
<protein>
    <recommendedName>
        <fullName evidence="8">Ubiquitin carboxyl-terminal hydrolase</fullName>
        <ecNumber evidence="8">3.4.19.12</ecNumber>
    </recommendedName>
</protein>
<gene>
    <name evidence="10" type="ORF">LTR09_012407</name>
</gene>
<dbReference type="InterPro" id="IPR038765">
    <property type="entry name" value="Papain-like_cys_pep_sf"/>
</dbReference>
<evidence type="ECO:0000256" key="3">
    <source>
        <dbReference type="ARBA" id="ARBA00022670"/>
    </source>
</evidence>
<evidence type="ECO:0000313" key="11">
    <source>
        <dbReference type="Proteomes" id="UP001271007"/>
    </source>
</evidence>
<dbReference type="PANTHER" id="PTHR10589">
    <property type="entry name" value="UBIQUITIN CARBOXYL-TERMINAL HYDROLASE"/>
    <property type="match status" value="1"/>
</dbReference>
<dbReference type="AlphaFoldDB" id="A0AAJ0D554"/>
<dbReference type="InterPro" id="IPR001578">
    <property type="entry name" value="Peptidase_C12_UCH"/>
</dbReference>
<evidence type="ECO:0000256" key="8">
    <source>
        <dbReference type="RuleBase" id="RU361215"/>
    </source>
</evidence>
<keyword evidence="5 8" id="KW-0378">Hydrolase</keyword>
<dbReference type="PANTHER" id="PTHR10589:SF17">
    <property type="entry name" value="UBIQUITIN CARBOXYL-TERMINAL HYDROLASE"/>
    <property type="match status" value="1"/>
</dbReference>
<evidence type="ECO:0000256" key="4">
    <source>
        <dbReference type="ARBA" id="ARBA00022786"/>
    </source>
</evidence>
<reference evidence="10" key="1">
    <citation type="submission" date="2023-04" db="EMBL/GenBank/DDBJ databases">
        <title>Black Yeasts Isolated from many extreme environments.</title>
        <authorList>
            <person name="Coleine C."/>
            <person name="Stajich J.E."/>
            <person name="Selbmann L."/>
        </authorList>
    </citation>
    <scope>NUCLEOTIDE SEQUENCE</scope>
    <source>
        <strain evidence="10">CCFEE 5312</strain>
    </source>
</reference>
<keyword evidence="4 8" id="KW-0833">Ubl conjugation pathway</keyword>
<evidence type="ECO:0000259" key="9">
    <source>
        <dbReference type="PROSITE" id="PS52048"/>
    </source>
</evidence>
<dbReference type="SUPFAM" id="SSF54001">
    <property type="entry name" value="Cysteine proteinases"/>
    <property type="match status" value="1"/>
</dbReference>
<dbReference type="GO" id="GO:0004843">
    <property type="term" value="F:cysteine-type deubiquitinase activity"/>
    <property type="evidence" value="ECO:0007669"/>
    <property type="project" value="UniProtKB-EC"/>
</dbReference>
<dbReference type="PRINTS" id="PR00707">
    <property type="entry name" value="UBCTHYDRLASE"/>
</dbReference>
<dbReference type="Proteomes" id="UP001271007">
    <property type="component" value="Unassembled WGS sequence"/>
</dbReference>
<dbReference type="EMBL" id="JAWDJX010000117">
    <property type="protein sequence ID" value="KAK3046069.1"/>
    <property type="molecule type" value="Genomic_DNA"/>
</dbReference>
<dbReference type="Gene3D" id="3.40.532.10">
    <property type="entry name" value="Peptidase C12, ubiquitin carboxyl-terminal hydrolase"/>
    <property type="match status" value="1"/>
</dbReference>
<keyword evidence="11" id="KW-1185">Reference proteome</keyword>
<evidence type="ECO:0000256" key="7">
    <source>
        <dbReference type="PROSITE-ProRule" id="PRU01393"/>
    </source>
</evidence>
<evidence type="ECO:0000256" key="1">
    <source>
        <dbReference type="ARBA" id="ARBA00000707"/>
    </source>
</evidence>
<dbReference type="GO" id="GO:0006511">
    <property type="term" value="P:ubiquitin-dependent protein catabolic process"/>
    <property type="evidence" value="ECO:0007669"/>
    <property type="project" value="UniProtKB-UniRule"/>
</dbReference>
<organism evidence="10 11">
    <name type="scientific">Extremus antarcticus</name>
    <dbReference type="NCBI Taxonomy" id="702011"/>
    <lineage>
        <taxon>Eukaryota</taxon>
        <taxon>Fungi</taxon>
        <taxon>Dikarya</taxon>
        <taxon>Ascomycota</taxon>
        <taxon>Pezizomycotina</taxon>
        <taxon>Dothideomycetes</taxon>
        <taxon>Dothideomycetidae</taxon>
        <taxon>Mycosphaerellales</taxon>
        <taxon>Extremaceae</taxon>
        <taxon>Extremus</taxon>
    </lineage>
</organism>
<keyword evidence="6 8" id="KW-0788">Thiol protease</keyword>
<comment type="caution">
    <text evidence="7">Lacks conserved residue(s) required for the propagation of feature annotation.</text>
</comment>
<dbReference type="GO" id="GO:0016579">
    <property type="term" value="P:protein deubiquitination"/>
    <property type="evidence" value="ECO:0007669"/>
    <property type="project" value="TreeGrafter"/>
</dbReference>
<dbReference type="Pfam" id="PF01088">
    <property type="entry name" value="Peptidase_C12"/>
    <property type="match status" value="1"/>
</dbReference>
<feature type="domain" description="UCH catalytic" evidence="9">
    <location>
        <begin position="17"/>
        <end position="246"/>
    </location>
</feature>
<dbReference type="CDD" id="cd09616">
    <property type="entry name" value="Peptidase_C12_UCH_L1_L3"/>
    <property type="match status" value="1"/>
</dbReference>